<dbReference type="EMBL" id="NTFI01000001">
    <property type="protein sequence ID" value="PHQ26994.1"/>
    <property type="molecule type" value="Genomic_DNA"/>
</dbReference>
<feature type="domain" description="L,D-TPase catalytic" evidence="10">
    <location>
        <begin position="308"/>
        <end position="490"/>
    </location>
</feature>
<evidence type="ECO:0000313" key="11">
    <source>
        <dbReference type="EMBL" id="PHQ26994.1"/>
    </source>
</evidence>
<comment type="similarity">
    <text evidence="2">Belongs to the YkuD family.</text>
</comment>
<evidence type="ECO:0000256" key="1">
    <source>
        <dbReference type="ARBA" id="ARBA00004752"/>
    </source>
</evidence>
<organism evidence="11 12">
    <name type="scientific">Marinobacter guineae</name>
    <dbReference type="NCBI Taxonomy" id="432303"/>
    <lineage>
        <taxon>Bacteria</taxon>
        <taxon>Pseudomonadati</taxon>
        <taxon>Pseudomonadota</taxon>
        <taxon>Gammaproteobacteria</taxon>
        <taxon>Pseudomonadales</taxon>
        <taxon>Marinobacteraceae</taxon>
        <taxon>Marinobacter</taxon>
    </lineage>
</organism>
<evidence type="ECO:0000256" key="7">
    <source>
        <dbReference type="PROSITE-ProRule" id="PRU01373"/>
    </source>
</evidence>
<dbReference type="CDD" id="cd16913">
    <property type="entry name" value="YkuD_like"/>
    <property type="match status" value="1"/>
</dbReference>
<dbReference type="RefSeq" id="WP_099617067.1">
    <property type="nucleotide sequence ID" value="NZ_KZ319339.1"/>
</dbReference>
<evidence type="ECO:0000256" key="5">
    <source>
        <dbReference type="ARBA" id="ARBA00022984"/>
    </source>
</evidence>
<evidence type="ECO:0000256" key="3">
    <source>
        <dbReference type="ARBA" id="ARBA00022679"/>
    </source>
</evidence>
<keyword evidence="4 7" id="KW-0133">Cell shape</keyword>
<dbReference type="Pfam" id="PF01471">
    <property type="entry name" value="PG_binding_1"/>
    <property type="match status" value="1"/>
</dbReference>
<dbReference type="SUPFAM" id="SSF47090">
    <property type="entry name" value="PGBD-like"/>
    <property type="match status" value="1"/>
</dbReference>
<evidence type="ECO:0000256" key="8">
    <source>
        <dbReference type="SAM" id="MobiDB-lite"/>
    </source>
</evidence>
<accession>A0A2G1VJU8</accession>
<keyword evidence="5 7" id="KW-0573">Peptidoglycan synthesis</keyword>
<dbReference type="Pfam" id="PF03734">
    <property type="entry name" value="YkuD"/>
    <property type="match status" value="1"/>
</dbReference>
<feature type="region of interest" description="Disordered" evidence="8">
    <location>
        <begin position="543"/>
        <end position="576"/>
    </location>
</feature>
<feature type="active site" description="Nucleophile" evidence="7">
    <location>
        <position position="462"/>
    </location>
</feature>
<dbReference type="SUPFAM" id="SSF141523">
    <property type="entry name" value="L,D-transpeptidase catalytic domain-like"/>
    <property type="match status" value="1"/>
</dbReference>
<keyword evidence="3" id="KW-0808">Transferase</keyword>
<dbReference type="InterPro" id="IPR036365">
    <property type="entry name" value="PGBD-like_sf"/>
</dbReference>
<evidence type="ECO:0000256" key="6">
    <source>
        <dbReference type="ARBA" id="ARBA00023316"/>
    </source>
</evidence>
<reference evidence="11 12" key="1">
    <citation type="submission" date="2017-09" db="EMBL/GenBank/DDBJ databases">
        <title>The draft genome sequences of Marinobacter guineae M3B.</title>
        <authorList>
            <person name="Cao J."/>
        </authorList>
    </citation>
    <scope>NUCLEOTIDE SEQUENCE [LARGE SCALE GENOMIC DNA]</scope>
    <source>
        <strain evidence="11 12">M3B</strain>
    </source>
</reference>
<dbReference type="PANTHER" id="PTHR41533:SF2">
    <property type="entry name" value="BLR7131 PROTEIN"/>
    <property type="match status" value="1"/>
</dbReference>
<comment type="caution">
    <text evidence="11">The sequence shown here is derived from an EMBL/GenBank/DDBJ whole genome shotgun (WGS) entry which is preliminary data.</text>
</comment>
<dbReference type="InterPro" id="IPR045380">
    <property type="entry name" value="LD_TPept_scaffold_dom"/>
</dbReference>
<dbReference type="AlphaFoldDB" id="A0A2G1VJU8"/>
<dbReference type="Proteomes" id="UP000229044">
    <property type="component" value="Unassembled WGS sequence"/>
</dbReference>
<comment type="pathway">
    <text evidence="1 7">Cell wall biogenesis; peptidoglycan biosynthesis.</text>
</comment>
<dbReference type="PROSITE" id="PS52029">
    <property type="entry name" value="LD_TPASE"/>
    <property type="match status" value="1"/>
</dbReference>
<dbReference type="GO" id="GO:0008360">
    <property type="term" value="P:regulation of cell shape"/>
    <property type="evidence" value="ECO:0007669"/>
    <property type="project" value="UniProtKB-UniRule"/>
</dbReference>
<evidence type="ECO:0000259" key="10">
    <source>
        <dbReference type="PROSITE" id="PS52029"/>
    </source>
</evidence>
<feature type="compositionally biased region" description="Polar residues" evidence="8">
    <location>
        <begin position="558"/>
        <end position="567"/>
    </location>
</feature>
<feature type="signal peptide" evidence="9">
    <location>
        <begin position="1"/>
        <end position="28"/>
    </location>
</feature>
<dbReference type="InterPro" id="IPR005490">
    <property type="entry name" value="LD_TPept_cat_dom"/>
</dbReference>
<dbReference type="Gene3D" id="1.10.101.10">
    <property type="entry name" value="PGBD-like superfamily/PGBD"/>
    <property type="match status" value="1"/>
</dbReference>
<dbReference type="PANTHER" id="PTHR41533">
    <property type="entry name" value="L,D-TRANSPEPTIDASE HI_1667-RELATED"/>
    <property type="match status" value="1"/>
</dbReference>
<name>A0A2G1VJU8_9GAMM</name>
<evidence type="ECO:0000256" key="4">
    <source>
        <dbReference type="ARBA" id="ARBA00022960"/>
    </source>
</evidence>
<feature type="chain" id="PRO_5013814065" evidence="9">
    <location>
        <begin position="29"/>
        <end position="576"/>
    </location>
</feature>
<evidence type="ECO:0000256" key="9">
    <source>
        <dbReference type="SAM" id="SignalP"/>
    </source>
</evidence>
<dbReference type="InterPro" id="IPR036366">
    <property type="entry name" value="PGBDSf"/>
</dbReference>
<keyword evidence="6 7" id="KW-0961">Cell wall biogenesis/degradation</keyword>
<keyword evidence="9" id="KW-0732">Signal</keyword>
<dbReference type="Pfam" id="PF20142">
    <property type="entry name" value="Scaffold"/>
    <property type="match status" value="1"/>
</dbReference>
<keyword evidence="12" id="KW-1185">Reference proteome</keyword>
<dbReference type="InterPro" id="IPR052905">
    <property type="entry name" value="LD-transpeptidase_YkuD-like"/>
</dbReference>
<dbReference type="GO" id="GO:0009252">
    <property type="term" value="P:peptidoglycan biosynthetic process"/>
    <property type="evidence" value="ECO:0007669"/>
    <property type="project" value="UniProtKB-UniPathway"/>
</dbReference>
<dbReference type="OrthoDB" id="9778545at2"/>
<evidence type="ECO:0000256" key="2">
    <source>
        <dbReference type="ARBA" id="ARBA00005992"/>
    </source>
</evidence>
<protein>
    <submittedName>
        <fullName evidence="11">Peptidoglycan-binding protein</fullName>
    </submittedName>
</protein>
<dbReference type="InterPro" id="IPR002477">
    <property type="entry name" value="Peptidoglycan-bd-like"/>
</dbReference>
<dbReference type="InterPro" id="IPR038063">
    <property type="entry name" value="Transpep_catalytic_dom"/>
</dbReference>
<sequence>MHGPSRFSLTTALVTLLASALWLSPCSATDEAIVARVEALSAGFPVKVLGDTLMAHKALPAFYGANGYQRAWQSPELRHQLIKAVERASDDGLNPVDYHADILSDLAFRPMEDFSADLQADLDLLFSDAFLILSSHMLEGKVNPQTVHAEWTANRRERAMESVLSEALAREDIVGALAALRPADPAYRQLMSARRDLTTLLGQPWLPIASRPTIRPGKRDERLGEIRRRLAVLGDLTTEPAPPRDPLFYGEDLEEAIPRFQARHGLEPDGLIGRDTFTALNLMPVERLRQIDATLERWRWLPESLGDTYVLVNIAAYELIMVENGEDVLRKRVIVGQPFRQTPVFSDHIQYLVFSPTWTIPRTVMIQDLLPQIIRDPQYLTRLNIGVYRGWGADREKVDPTEVDWQSLNRNNFPFQLVQEPGPQNALGQVKFIFPNQYDVYLHDTPGRDLFGRNERSFSSGCIRVEQPFDLAERLLAAVPDWSRKKIDSLVTATAPQTVVLPKPVTVHIQYWTSWIDDEGRMQFRNDIYNRDARLIAQLRQSASGDGQLPTPVATADFSASTTLSTTDRSDQPKFD</sequence>
<dbReference type="UniPathway" id="UPA00219"/>
<dbReference type="GO" id="GO:0004180">
    <property type="term" value="F:carboxypeptidase activity"/>
    <property type="evidence" value="ECO:0007669"/>
    <property type="project" value="UniProtKB-ARBA"/>
</dbReference>
<dbReference type="Gene3D" id="2.40.440.10">
    <property type="entry name" value="L,D-transpeptidase catalytic domain-like"/>
    <property type="match status" value="1"/>
</dbReference>
<gene>
    <name evidence="11" type="ORF">CLH62_05265</name>
</gene>
<evidence type="ECO:0000313" key="12">
    <source>
        <dbReference type="Proteomes" id="UP000229044"/>
    </source>
</evidence>
<dbReference type="GO" id="GO:0071555">
    <property type="term" value="P:cell wall organization"/>
    <property type="evidence" value="ECO:0007669"/>
    <property type="project" value="UniProtKB-UniRule"/>
</dbReference>
<feature type="active site" description="Proton donor/acceptor" evidence="7">
    <location>
        <position position="443"/>
    </location>
</feature>
<dbReference type="GO" id="GO:0016740">
    <property type="term" value="F:transferase activity"/>
    <property type="evidence" value="ECO:0007669"/>
    <property type="project" value="UniProtKB-KW"/>
</dbReference>
<proteinExistence type="inferred from homology"/>